<name>A0A6A1QZY1_9BURK</name>
<dbReference type="RefSeq" id="WP_151045589.1">
    <property type="nucleotide sequence ID" value="NZ_CATYED010000003.1"/>
</dbReference>
<comment type="cofactor">
    <cofactor evidence="1">
        <name>Zn(2+)</name>
        <dbReference type="ChEBI" id="CHEBI:29105"/>
    </cofactor>
</comment>
<evidence type="ECO:0000259" key="6">
    <source>
        <dbReference type="Pfam" id="PF00850"/>
    </source>
</evidence>
<dbReference type="CDD" id="cd10001">
    <property type="entry name" value="HDAC_classII_APAH"/>
    <property type="match status" value="1"/>
</dbReference>
<reference evidence="7" key="1">
    <citation type="submission" date="2019-09" db="EMBL/GenBank/DDBJ databases">
        <title>Draft genome sequences of 48 bacterial type strains from the CCUG.</title>
        <authorList>
            <person name="Tunovic T."/>
            <person name="Pineiro-Iglesias B."/>
            <person name="Unosson C."/>
            <person name="Inganas E."/>
            <person name="Ohlen M."/>
            <person name="Cardew S."/>
            <person name="Jensie-Markopoulos S."/>
            <person name="Salva-Serra F."/>
            <person name="Jaen-Luchoro D."/>
            <person name="Karlsson R."/>
            <person name="Svensson-Stadler L."/>
            <person name="Chun J."/>
            <person name="Moore E."/>
        </authorList>
    </citation>
    <scope>NUCLEOTIDE SEQUENCE</scope>
    <source>
        <strain evidence="7">CCUG 15333</strain>
    </source>
</reference>
<dbReference type="InterPro" id="IPR037138">
    <property type="entry name" value="His_deacetylse_dom_sf"/>
</dbReference>
<dbReference type="EMBL" id="VZOT01000013">
    <property type="protein sequence ID" value="KAB0585509.1"/>
    <property type="molecule type" value="Genomic_DNA"/>
</dbReference>
<dbReference type="GO" id="GO:0040029">
    <property type="term" value="P:epigenetic regulation of gene expression"/>
    <property type="evidence" value="ECO:0007669"/>
    <property type="project" value="TreeGrafter"/>
</dbReference>
<dbReference type="PRINTS" id="PR01270">
    <property type="entry name" value="HDASUPER"/>
</dbReference>
<dbReference type="GO" id="GO:0004407">
    <property type="term" value="F:histone deacetylase activity"/>
    <property type="evidence" value="ECO:0007669"/>
    <property type="project" value="TreeGrafter"/>
</dbReference>
<organism evidence="7">
    <name type="scientific">Comamonas kerstersii</name>
    <dbReference type="NCBI Taxonomy" id="225992"/>
    <lineage>
        <taxon>Bacteria</taxon>
        <taxon>Pseudomonadati</taxon>
        <taxon>Pseudomonadota</taxon>
        <taxon>Betaproteobacteria</taxon>
        <taxon>Burkholderiales</taxon>
        <taxon>Comamonadaceae</taxon>
        <taxon>Comamonas</taxon>
    </lineage>
</organism>
<dbReference type="InterPro" id="IPR023696">
    <property type="entry name" value="Ureohydrolase_dom_sf"/>
</dbReference>
<dbReference type="PANTHER" id="PTHR10625:SF17">
    <property type="entry name" value="HISTONE DEACETYLASE 8"/>
    <property type="match status" value="1"/>
</dbReference>
<dbReference type="AlphaFoldDB" id="A0A6A1QZY1"/>
<evidence type="ECO:0000256" key="1">
    <source>
        <dbReference type="ARBA" id="ARBA00001947"/>
    </source>
</evidence>
<evidence type="ECO:0000313" key="7">
    <source>
        <dbReference type="EMBL" id="KAB0585509.1"/>
    </source>
</evidence>
<dbReference type="Pfam" id="PF00850">
    <property type="entry name" value="Hist_deacetyl"/>
    <property type="match status" value="1"/>
</dbReference>
<dbReference type="PANTHER" id="PTHR10625">
    <property type="entry name" value="HISTONE DEACETYLASE HDAC1-RELATED"/>
    <property type="match status" value="1"/>
</dbReference>
<comment type="caution">
    <text evidence="7">The sequence shown here is derived from an EMBL/GenBank/DDBJ whole genome shotgun (WGS) entry which is preliminary data.</text>
</comment>
<evidence type="ECO:0000256" key="2">
    <source>
        <dbReference type="ARBA" id="ARBA00005947"/>
    </source>
</evidence>
<dbReference type="Gene3D" id="3.40.800.20">
    <property type="entry name" value="Histone deacetylase domain"/>
    <property type="match status" value="1"/>
</dbReference>
<keyword evidence="3" id="KW-0479">Metal-binding</keyword>
<accession>A0A6A1QZY1</accession>
<keyword evidence="5" id="KW-0862">Zinc</keyword>
<evidence type="ECO:0000256" key="3">
    <source>
        <dbReference type="ARBA" id="ARBA00022723"/>
    </source>
</evidence>
<comment type="similarity">
    <text evidence="2">Belongs to the histone deacetylase family.</text>
</comment>
<dbReference type="GO" id="GO:0016787">
    <property type="term" value="F:hydrolase activity"/>
    <property type="evidence" value="ECO:0007669"/>
    <property type="project" value="UniProtKB-KW"/>
</dbReference>
<evidence type="ECO:0000256" key="5">
    <source>
        <dbReference type="ARBA" id="ARBA00022833"/>
    </source>
</evidence>
<feature type="domain" description="Histone deacetylase" evidence="6">
    <location>
        <begin position="30"/>
        <end position="346"/>
    </location>
</feature>
<dbReference type="GO" id="GO:0046872">
    <property type="term" value="F:metal ion binding"/>
    <property type="evidence" value="ECO:0007669"/>
    <property type="project" value="UniProtKB-KW"/>
</dbReference>
<evidence type="ECO:0000256" key="4">
    <source>
        <dbReference type="ARBA" id="ARBA00022801"/>
    </source>
</evidence>
<proteinExistence type="inferred from homology"/>
<keyword evidence="4" id="KW-0378">Hydrolase</keyword>
<dbReference type="InterPro" id="IPR000286">
    <property type="entry name" value="HDACs"/>
</dbReference>
<dbReference type="SUPFAM" id="SSF52768">
    <property type="entry name" value="Arginase/deacetylase"/>
    <property type="match status" value="1"/>
</dbReference>
<gene>
    <name evidence="7" type="ORF">F7P80_13920</name>
</gene>
<dbReference type="InterPro" id="IPR023801">
    <property type="entry name" value="His_deacetylse_dom"/>
</dbReference>
<sequence length="355" mass="38240">MQAFFDSTQFAHNPQQFMRLGRLAKPTDVPARAQALIGCLERNGAQVSVPKDWGVEHLHLVHSPAYIQYLATAYERWEALRTAGKNPGVEVLPNLSPFYSGTPGVQRPECPSPSLVAQTGYYLGDLSCPLGAGSWQSILRSAHTAASAAQAVIDGAPLAYALSRPSGHHAHYNRASGFCYINNAALAAQMLSQQWSKVAVLDVDAHHGDGTQNIFYSRGDVLTVSTHAETTDYFPFYTGYAHETGAGEGEGCNLNLPLAHGCTTQQFLPALDRAVEAIAQFGAQALVLSIGFDTYRDDPISVLQFDFDAYRHVGERLRQLGLPVVLVQEGGYMVEALVPGLQALLEGLNAVTAAV</sequence>
<protein>
    <submittedName>
        <fullName evidence="7">Histone deacetylase family protein</fullName>
    </submittedName>
</protein>